<dbReference type="Proteomes" id="UP000838412">
    <property type="component" value="Chromosome 3"/>
</dbReference>
<dbReference type="PANTHER" id="PTHR16091">
    <property type="entry name" value="TTC17 PROTEIN"/>
    <property type="match status" value="1"/>
</dbReference>
<feature type="compositionally biased region" description="Pro residues" evidence="2">
    <location>
        <begin position="498"/>
        <end position="511"/>
    </location>
</feature>
<accession>A0A8J9ZNC6</accession>
<feature type="coiled-coil region" evidence="1">
    <location>
        <begin position="381"/>
        <end position="411"/>
    </location>
</feature>
<dbReference type="GO" id="GO:0015629">
    <property type="term" value="C:actin cytoskeleton"/>
    <property type="evidence" value="ECO:0007669"/>
    <property type="project" value="TreeGrafter"/>
</dbReference>
<reference evidence="3" key="1">
    <citation type="submission" date="2022-01" db="EMBL/GenBank/DDBJ databases">
        <authorList>
            <person name="Braso-Vives M."/>
        </authorList>
    </citation>
    <scope>NUCLEOTIDE SEQUENCE</scope>
</reference>
<dbReference type="InterPro" id="IPR011990">
    <property type="entry name" value="TPR-like_helical_dom_sf"/>
</dbReference>
<dbReference type="GO" id="GO:0005737">
    <property type="term" value="C:cytoplasm"/>
    <property type="evidence" value="ECO:0007669"/>
    <property type="project" value="TreeGrafter"/>
</dbReference>
<feature type="compositionally biased region" description="Acidic residues" evidence="2">
    <location>
        <begin position="891"/>
        <end position="922"/>
    </location>
</feature>
<evidence type="ECO:0000256" key="1">
    <source>
        <dbReference type="SAM" id="Coils"/>
    </source>
</evidence>
<proteinExistence type="predicted"/>
<dbReference type="SMART" id="SM00028">
    <property type="entry name" value="TPR"/>
    <property type="match status" value="8"/>
</dbReference>
<feature type="region of interest" description="Disordered" evidence="2">
    <location>
        <begin position="878"/>
        <end position="922"/>
    </location>
</feature>
<dbReference type="InterPro" id="IPR019734">
    <property type="entry name" value="TPR_rpt"/>
</dbReference>
<evidence type="ECO:0000313" key="3">
    <source>
        <dbReference type="EMBL" id="CAH1257060.1"/>
    </source>
</evidence>
<dbReference type="InterPro" id="IPR052630">
    <property type="entry name" value="TTC17"/>
</dbReference>
<dbReference type="SUPFAM" id="SSF48452">
    <property type="entry name" value="TPR-like"/>
    <property type="match status" value="1"/>
</dbReference>
<feature type="region of interest" description="Disordered" evidence="2">
    <location>
        <begin position="843"/>
        <end position="865"/>
    </location>
</feature>
<evidence type="ECO:0000313" key="4">
    <source>
        <dbReference type="Proteomes" id="UP000838412"/>
    </source>
</evidence>
<protein>
    <submittedName>
        <fullName evidence="3">TTC17 protein</fullName>
    </submittedName>
</protein>
<dbReference type="FunFam" id="1.25.40.10:FF:000061">
    <property type="entry name" value="Tetratricopeptide repeat domain 17"/>
    <property type="match status" value="1"/>
</dbReference>
<feature type="compositionally biased region" description="Basic and acidic residues" evidence="2">
    <location>
        <begin position="878"/>
        <end position="890"/>
    </location>
</feature>
<dbReference type="PANTHER" id="PTHR16091:SF1">
    <property type="entry name" value="TETRATRICOPEPTIDE REPEAT PROTEIN 17"/>
    <property type="match status" value="1"/>
</dbReference>
<dbReference type="FunFam" id="1.25.40.10:FF:000830">
    <property type="entry name" value="Tetratricopeptide repeat protein"/>
    <property type="match status" value="1"/>
</dbReference>
<dbReference type="OrthoDB" id="2115703at2759"/>
<name>A0A8J9ZNC6_BRALA</name>
<dbReference type="Gene3D" id="1.25.40.10">
    <property type="entry name" value="Tetratricopeptide repeat domain"/>
    <property type="match status" value="3"/>
</dbReference>
<dbReference type="GO" id="GO:0030041">
    <property type="term" value="P:actin filament polymerization"/>
    <property type="evidence" value="ECO:0007669"/>
    <property type="project" value="TreeGrafter"/>
</dbReference>
<gene>
    <name evidence="3" type="primary">TTC17</name>
    <name evidence="3" type="ORF">BLAG_LOCUS15114</name>
</gene>
<dbReference type="Pfam" id="PF13181">
    <property type="entry name" value="TPR_8"/>
    <property type="match status" value="2"/>
</dbReference>
<keyword evidence="4" id="KW-1185">Reference proteome</keyword>
<feature type="region of interest" description="Disordered" evidence="2">
    <location>
        <begin position="475"/>
        <end position="529"/>
    </location>
</feature>
<keyword evidence="1" id="KW-0175">Coiled coil</keyword>
<dbReference type="EMBL" id="OV696688">
    <property type="protein sequence ID" value="CAH1257060.1"/>
    <property type="molecule type" value="Genomic_DNA"/>
</dbReference>
<sequence>MELWKCFNSYHPIGENACHVNSRRKQQNRCLVYLHLMLTHGQSAHEYLISFAKMATGPSLLLVCLLWWASQALQAAGWTHWVVTEDGRIQQQFESPLNIKRTDDLVMFMRQAERTEQISQMQKDLLAQKIHIEETEDKETNLEQTFYKTDPDCRAAKRQLTDFDLYISTVLPLENKGIRLEDYINVSREEQPDKVLTPVCSSIVELPYSIHSLEHLEGIQNRKNLTGLPEPGLRSALPKNEDLAKLGHWIADGMEKNQSSWVLYNLAAFYWRIKGNANNMIECTRRALHYSPREHRDVALLNLANILHRAHYSEEAAVVTHASLDISRDFNVKYFHLGNVYAVLSEYNRSVECFDKTIELQRDFDAAIKRRHAVLCHFKLEKALEAQHRSLERTLSELKEYQRLHEVYLDQIETRDNQQSQRALQFESHLQYQRQGIREKRLEEDQQQCTMKVEYGKQIVVCNFSIIPSKVKDTPVLSERKPPLPAQPLPPHGSAVPPDNPPVGTPTPNSVPPEDKAGGKPAYDQYRDPLWPSREDCEAKVQRLPGWNEFPTTYLPPENKGFQMHHLLNEAVKLTEEEEHSLPWYKPVCTTVVDLPFTQTAYDHVDGVGKREKLPKKVLDNNMKTAWRQHATLGTGSEGEIDWSERERELGRRVDLALRKKAEPLWTLFNLAGLYWRVAGNPYQAIECIRRALHFVPSQYTDVPLVNMANVLHQIGKVDDAITLLHEALRFNDTEPITHFTLGTAKAAKGQMEQAMESLETALDIDPSYTPAFETLRILRCYKKFYNVRPQEKSPAMNRMMPACQHVVQHNPQQCKQQCRSPMVLAPGEALCILPHGGPQPRCQKPACQKCNQPRNGKPPTPAPACMEVIGTATYQKEENNASVDPKHNDEEDEDGKGEDSSGEEQDNGGEEEGQNEGEDVGTVEETAAKEEDVIEESAQLSNDNVEEEVIEAVVDAEFVEDGSPVDMESDESSIQLDLTPEGPKGTIKLLGKTMNVHGFRILDQSETLVDQGDPNSHWITVQVKASDLDQDLLQMGVVNFEGTVDLDTLKEELNIVDNNADNLLAGEPCDDKSVAVLQDSPPSPSLPVNGPQIPAANPAPMVKTHASPGWPTPDDCRGIKKINVQTFTSTWLSVTAKDVNIHDHINFKSKVSGPLVEPVCTADVVSMHTLDHLDGVANRSALNYGPELGLKEVLQTVGGDVQQAEEVGTRIAKALTKNQTSWILLSMAALYWRVEGNGEKAIDCLRQALHFSQHRMKDVALIGMANIFHRTGLWHDARVVAQMAVEIAPHLVVNHFTLANIYAAMGDIDRALKYYELTVILQGEFAPAMERLRTLQCNILMKRQREAEKDKKNDARG</sequence>
<organism evidence="3 4">
    <name type="scientific">Branchiostoma lanceolatum</name>
    <name type="common">Common lancelet</name>
    <name type="synonym">Amphioxus lanceolatum</name>
    <dbReference type="NCBI Taxonomy" id="7740"/>
    <lineage>
        <taxon>Eukaryota</taxon>
        <taxon>Metazoa</taxon>
        <taxon>Chordata</taxon>
        <taxon>Cephalochordata</taxon>
        <taxon>Leptocardii</taxon>
        <taxon>Amphioxiformes</taxon>
        <taxon>Branchiostomatidae</taxon>
        <taxon>Branchiostoma</taxon>
    </lineage>
</organism>
<evidence type="ECO:0000256" key="2">
    <source>
        <dbReference type="SAM" id="MobiDB-lite"/>
    </source>
</evidence>